<protein>
    <submittedName>
        <fullName evidence="1">Uncharacterized protein</fullName>
    </submittedName>
</protein>
<sequence>MEFYGVDKWPGGHVFPSEFRGRFDVMKSYAKRPTSRRILAMRTSPLKNQSALGPFLGWTQVSLGGSPRAAARQERVSHPAGVWAAKDDRDTNLKPKAAGMWAWRVGAAVWGGILHEQDMGGGRVAWAGRGGGVGGRRWMHSHLLSLLLS</sequence>
<dbReference type="AlphaFoldDB" id="A0A5B7FZB2"/>
<reference evidence="1 2" key="1">
    <citation type="submission" date="2019-05" db="EMBL/GenBank/DDBJ databases">
        <title>Another draft genome of Portunus trituberculatus and its Hox gene families provides insights of decapod evolution.</title>
        <authorList>
            <person name="Jeong J.-H."/>
            <person name="Song I."/>
            <person name="Kim S."/>
            <person name="Choi T."/>
            <person name="Kim D."/>
            <person name="Ryu S."/>
            <person name="Kim W."/>
        </authorList>
    </citation>
    <scope>NUCLEOTIDE SEQUENCE [LARGE SCALE GENOMIC DNA]</scope>
    <source>
        <tissue evidence="1">Muscle</tissue>
    </source>
</reference>
<dbReference type="Proteomes" id="UP000324222">
    <property type="component" value="Unassembled WGS sequence"/>
</dbReference>
<name>A0A5B7FZB2_PORTR</name>
<evidence type="ECO:0000313" key="1">
    <source>
        <dbReference type="EMBL" id="MPC50599.1"/>
    </source>
</evidence>
<evidence type="ECO:0000313" key="2">
    <source>
        <dbReference type="Proteomes" id="UP000324222"/>
    </source>
</evidence>
<keyword evidence="2" id="KW-1185">Reference proteome</keyword>
<organism evidence="1 2">
    <name type="scientific">Portunus trituberculatus</name>
    <name type="common">Swimming crab</name>
    <name type="synonym">Neptunus trituberculatus</name>
    <dbReference type="NCBI Taxonomy" id="210409"/>
    <lineage>
        <taxon>Eukaryota</taxon>
        <taxon>Metazoa</taxon>
        <taxon>Ecdysozoa</taxon>
        <taxon>Arthropoda</taxon>
        <taxon>Crustacea</taxon>
        <taxon>Multicrustacea</taxon>
        <taxon>Malacostraca</taxon>
        <taxon>Eumalacostraca</taxon>
        <taxon>Eucarida</taxon>
        <taxon>Decapoda</taxon>
        <taxon>Pleocyemata</taxon>
        <taxon>Brachyura</taxon>
        <taxon>Eubrachyura</taxon>
        <taxon>Portunoidea</taxon>
        <taxon>Portunidae</taxon>
        <taxon>Portuninae</taxon>
        <taxon>Portunus</taxon>
    </lineage>
</organism>
<dbReference type="EMBL" id="VSRR010009612">
    <property type="protein sequence ID" value="MPC50599.1"/>
    <property type="molecule type" value="Genomic_DNA"/>
</dbReference>
<gene>
    <name evidence="1" type="ORF">E2C01_044428</name>
</gene>
<comment type="caution">
    <text evidence="1">The sequence shown here is derived from an EMBL/GenBank/DDBJ whole genome shotgun (WGS) entry which is preliminary data.</text>
</comment>
<proteinExistence type="predicted"/>
<accession>A0A5B7FZB2</accession>